<feature type="transmembrane region" description="Helical" evidence="2">
    <location>
        <begin position="264"/>
        <end position="284"/>
    </location>
</feature>
<feature type="region of interest" description="Disordered" evidence="1">
    <location>
        <begin position="30"/>
        <end position="50"/>
    </location>
</feature>
<evidence type="ECO:0000313" key="4">
    <source>
        <dbReference type="EMBL" id="KAG5648752.1"/>
    </source>
</evidence>
<feature type="compositionally biased region" description="Low complexity" evidence="1">
    <location>
        <begin position="293"/>
        <end position="320"/>
    </location>
</feature>
<dbReference type="Proteomes" id="UP000775547">
    <property type="component" value="Unassembled WGS sequence"/>
</dbReference>
<evidence type="ECO:0000256" key="2">
    <source>
        <dbReference type="SAM" id="Phobius"/>
    </source>
</evidence>
<keyword evidence="5" id="KW-1185">Reference proteome</keyword>
<keyword evidence="2" id="KW-0472">Membrane</keyword>
<evidence type="ECO:0000256" key="3">
    <source>
        <dbReference type="SAM" id="SignalP"/>
    </source>
</evidence>
<keyword evidence="2" id="KW-1133">Transmembrane helix</keyword>
<feature type="chain" id="PRO_5040466813" evidence="3">
    <location>
        <begin position="18"/>
        <end position="332"/>
    </location>
</feature>
<keyword evidence="3" id="KW-0732">Signal</keyword>
<dbReference type="AlphaFoldDB" id="A0A9P7GDU2"/>
<dbReference type="OrthoDB" id="2502001at2759"/>
<protein>
    <submittedName>
        <fullName evidence="4">Uncharacterized protein</fullName>
    </submittedName>
</protein>
<evidence type="ECO:0000313" key="5">
    <source>
        <dbReference type="Proteomes" id="UP000775547"/>
    </source>
</evidence>
<name>A0A9P7GDU2_9AGAR</name>
<feature type="compositionally biased region" description="Basic residues" evidence="1">
    <location>
        <begin position="322"/>
        <end position="332"/>
    </location>
</feature>
<comment type="caution">
    <text evidence="4">The sequence shown here is derived from an EMBL/GenBank/DDBJ whole genome shotgun (WGS) entry which is preliminary data.</text>
</comment>
<organism evidence="4 5">
    <name type="scientific">Asterophora parasitica</name>
    <dbReference type="NCBI Taxonomy" id="117018"/>
    <lineage>
        <taxon>Eukaryota</taxon>
        <taxon>Fungi</taxon>
        <taxon>Dikarya</taxon>
        <taxon>Basidiomycota</taxon>
        <taxon>Agaricomycotina</taxon>
        <taxon>Agaricomycetes</taxon>
        <taxon>Agaricomycetidae</taxon>
        <taxon>Agaricales</taxon>
        <taxon>Tricholomatineae</taxon>
        <taxon>Lyophyllaceae</taxon>
        <taxon>Asterophora</taxon>
    </lineage>
</organism>
<sequence>MKISALSLGLLAAAANAQYFSEGWAPGKAVPTVDTPPTHPTSIPQKQAAPAERLTPAKIASWFDLATLLQSAPAVSVFERFGINITERLEGAVQAAKIWDDRVTLITDHNYQDVIVNEPLTEQEEQDRTWILVISATAGRQDGISKYVDDMSDSAYNQTVIAGDLPNVRWGRVDYFNVTGITTKWAVWQAPFLVILRHRGQDLRFYRPHQIRINDFALRAFLQHEDWKLTPPWTGIYAPGGDREWIMEYLAVVLTKLYDTAILFPRWLLFIISGGIASFLINFLHKPSAAAASAPAQQHTTTPTAVTEASSNATATASRTVPAKRKKATKGK</sequence>
<reference evidence="4" key="1">
    <citation type="submission" date="2020-07" db="EMBL/GenBank/DDBJ databases">
        <authorList>
            <person name="Nieuwenhuis M."/>
            <person name="Van De Peppel L.J.J."/>
        </authorList>
    </citation>
    <scope>NUCLEOTIDE SEQUENCE</scope>
    <source>
        <strain evidence="4">AP01</strain>
        <tissue evidence="4">Mycelium</tissue>
    </source>
</reference>
<reference evidence="4" key="2">
    <citation type="submission" date="2021-10" db="EMBL/GenBank/DDBJ databases">
        <title>Phylogenomics reveals ancestral predisposition of the termite-cultivated fungus Termitomyces towards a domesticated lifestyle.</title>
        <authorList>
            <person name="Auxier B."/>
            <person name="Grum-Grzhimaylo A."/>
            <person name="Cardenas M.E."/>
            <person name="Lodge J.D."/>
            <person name="Laessoe T."/>
            <person name="Pedersen O."/>
            <person name="Smith M.E."/>
            <person name="Kuyper T.W."/>
            <person name="Franco-Molano E.A."/>
            <person name="Baroni T.J."/>
            <person name="Aanen D.K."/>
        </authorList>
    </citation>
    <scope>NUCLEOTIDE SEQUENCE</scope>
    <source>
        <strain evidence="4">AP01</strain>
        <tissue evidence="4">Mycelium</tissue>
    </source>
</reference>
<keyword evidence="2" id="KW-0812">Transmembrane</keyword>
<evidence type="ECO:0000256" key="1">
    <source>
        <dbReference type="SAM" id="MobiDB-lite"/>
    </source>
</evidence>
<dbReference type="EMBL" id="JABCKV010000001">
    <property type="protein sequence ID" value="KAG5648752.1"/>
    <property type="molecule type" value="Genomic_DNA"/>
</dbReference>
<proteinExistence type="predicted"/>
<feature type="region of interest" description="Disordered" evidence="1">
    <location>
        <begin position="293"/>
        <end position="332"/>
    </location>
</feature>
<gene>
    <name evidence="4" type="ORF">DXG03_000099</name>
</gene>
<accession>A0A9P7GDU2</accession>
<feature type="signal peptide" evidence="3">
    <location>
        <begin position="1"/>
        <end position="17"/>
    </location>
</feature>